<dbReference type="NCBIfam" id="TIGR00613">
    <property type="entry name" value="reco"/>
    <property type="match status" value="1"/>
</dbReference>
<evidence type="ECO:0000259" key="5">
    <source>
        <dbReference type="Pfam" id="PF11967"/>
    </source>
</evidence>
<dbReference type="SUPFAM" id="SSF57863">
    <property type="entry name" value="ArfGap/RecO-like zinc finger"/>
    <property type="match status" value="1"/>
</dbReference>
<proteinExistence type="inferred from homology"/>
<dbReference type="KEGG" id="nef:GP480_01820"/>
<name>A0A6P1GA63_9RICK</name>
<keyword evidence="7" id="KW-1185">Reference proteome</keyword>
<evidence type="ECO:0000256" key="1">
    <source>
        <dbReference type="ARBA" id="ARBA00022763"/>
    </source>
</evidence>
<dbReference type="HAMAP" id="MF_00201">
    <property type="entry name" value="RecO"/>
    <property type="match status" value="1"/>
</dbReference>
<reference evidence="6 7" key="2">
    <citation type="journal article" date="2020" name="MBio">
        <title>Isolation and Molecular Analysis of a Novel Neorickettsia Species That Causes Potomac Horse Fever.</title>
        <authorList>
            <person name="Teymournejad O."/>
            <person name="Lin M."/>
            <person name="Bekebrede H."/>
            <person name="Kamr A."/>
            <person name="Toribio R.E."/>
            <person name="Arroyo L.G."/>
            <person name="Baird J.D."/>
            <person name="Rikihisa Y."/>
        </authorList>
    </citation>
    <scope>NUCLEOTIDE SEQUENCE [LARGE SCALE GENOMIC DNA]</scope>
    <source>
        <strain evidence="6 7">Fin17</strain>
    </source>
</reference>
<organism evidence="6 7">
    <name type="scientific">Neorickettsia findlayensis</name>
    <dbReference type="NCBI Taxonomy" id="2686014"/>
    <lineage>
        <taxon>Bacteria</taxon>
        <taxon>Pseudomonadati</taxon>
        <taxon>Pseudomonadota</taxon>
        <taxon>Alphaproteobacteria</taxon>
        <taxon>Rickettsiales</taxon>
        <taxon>Anaplasmataceae</taxon>
        <taxon>Neorickettsia</taxon>
    </lineage>
</organism>
<dbReference type="Pfam" id="PF02565">
    <property type="entry name" value="RecO_C"/>
    <property type="match status" value="1"/>
</dbReference>
<dbReference type="InterPro" id="IPR037278">
    <property type="entry name" value="ARFGAP/RecO"/>
</dbReference>
<dbReference type="Pfam" id="PF11967">
    <property type="entry name" value="RecO_N"/>
    <property type="match status" value="1"/>
</dbReference>
<gene>
    <name evidence="4 6" type="primary">recO</name>
    <name evidence="6" type="ORF">GP480_01820</name>
</gene>
<dbReference type="RefSeq" id="WP_160095354.1">
    <property type="nucleotide sequence ID" value="NZ_CP047224.1"/>
</dbReference>
<keyword evidence="2 4" id="KW-0233">DNA recombination</keyword>
<dbReference type="Gene3D" id="1.20.1440.120">
    <property type="entry name" value="Recombination protein O, C-terminal domain"/>
    <property type="match status" value="1"/>
</dbReference>
<keyword evidence="3 4" id="KW-0234">DNA repair</keyword>
<accession>A0A6P1GA63</accession>
<comment type="similarity">
    <text evidence="4">Belongs to the RecO family.</text>
</comment>
<dbReference type="AlphaFoldDB" id="A0A6P1GA63"/>
<reference evidence="6 7" key="1">
    <citation type="journal article" date="2020" name="MBio">
        <title>Erratum for Teymournejad et al., 'Isolation and Molecular Analysis of a Novel Neorickettsia Species That Causes Potomac Horse Fever'.</title>
        <authorList>
            <person name="Teymournejad O."/>
            <person name="Lin M."/>
            <person name="Bekebrede H."/>
            <person name="Kamr A."/>
            <person name="Toribio R.E."/>
            <person name="Arroyo L.G."/>
            <person name="Baird J.D."/>
            <person name="Rikihisa Y."/>
        </authorList>
    </citation>
    <scope>NUCLEOTIDE SEQUENCE [LARGE SCALE GENOMIC DNA]</scope>
    <source>
        <strain evidence="6 7">Fin17</strain>
    </source>
</reference>
<dbReference type="GO" id="GO:0006310">
    <property type="term" value="P:DNA recombination"/>
    <property type="evidence" value="ECO:0007669"/>
    <property type="project" value="UniProtKB-UniRule"/>
</dbReference>
<evidence type="ECO:0000256" key="3">
    <source>
        <dbReference type="ARBA" id="ARBA00023204"/>
    </source>
</evidence>
<dbReference type="InterPro" id="IPR022572">
    <property type="entry name" value="DNA_rep/recomb_RecO_N"/>
</dbReference>
<sequence>MQWENEGIVLSNKRLVENKAIMTLFTKDYGLKRGLCSRKTAVDLGNVVYCRWSARLEAQLGYFRLEAKEIISPFLFTDYKKLKLLNAVLSILLRVLPENEPQREIYKIFIQLLQAFKSNTLCYYRRYIEVELSILRHLGFQLDLSRCAVTGETKNLFYISPKTGRAVTKAVGEAYKDKLLLLPPSLYKIANGLSIEDEISQEEFSDCIRVTTFFLRTFLFFLLHLDLPYHRKSVLECV</sequence>
<evidence type="ECO:0000313" key="7">
    <source>
        <dbReference type="Proteomes" id="UP000464912"/>
    </source>
</evidence>
<feature type="domain" description="DNA replication/recombination mediator RecO N-terminal" evidence="5">
    <location>
        <begin position="1"/>
        <end position="60"/>
    </location>
</feature>
<dbReference type="InterPro" id="IPR042242">
    <property type="entry name" value="RecO_C"/>
</dbReference>
<keyword evidence="1 4" id="KW-0227">DNA damage</keyword>
<protein>
    <recommendedName>
        <fullName evidence="4">DNA repair protein RecO</fullName>
    </recommendedName>
    <alternativeName>
        <fullName evidence="4">Recombination protein O</fullName>
    </alternativeName>
</protein>
<dbReference type="GO" id="GO:0006302">
    <property type="term" value="P:double-strand break repair"/>
    <property type="evidence" value="ECO:0007669"/>
    <property type="project" value="TreeGrafter"/>
</dbReference>
<dbReference type="InterPro" id="IPR003717">
    <property type="entry name" value="RecO"/>
</dbReference>
<dbReference type="Proteomes" id="UP000464912">
    <property type="component" value="Chromosome"/>
</dbReference>
<dbReference type="GO" id="GO:0043590">
    <property type="term" value="C:bacterial nucleoid"/>
    <property type="evidence" value="ECO:0007669"/>
    <property type="project" value="TreeGrafter"/>
</dbReference>
<dbReference type="PANTHER" id="PTHR33991">
    <property type="entry name" value="DNA REPAIR PROTEIN RECO"/>
    <property type="match status" value="1"/>
</dbReference>
<evidence type="ECO:0000256" key="2">
    <source>
        <dbReference type="ARBA" id="ARBA00023172"/>
    </source>
</evidence>
<dbReference type="EMBL" id="CP047224">
    <property type="protein sequence ID" value="QHD65190.1"/>
    <property type="molecule type" value="Genomic_DNA"/>
</dbReference>
<evidence type="ECO:0000256" key="4">
    <source>
        <dbReference type="HAMAP-Rule" id="MF_00201"/>
    </source>
</evidence>
<comment type="function">
    <text evidence="4">Involved in DNA repair and RecF pathway recombination.</text>
</comment>
<evidence type="ECO:0000313" key="6">
    <source>
        <dbReference type="EMBL" id="QHD65190.1"/>
    </source>
</evidence>
<dbReference type="PANTHER" id="PTHR33991:SF1">
    <property type="entry name" value="DNA REPAIR PROTEIN RECO"/>
    <property type="match status" value="1"/>
</dbReference>